<keyword evidence="2" id="KW-1185">Reference proteome</keyword>
<name>A0AAW6TYC4_9BACT</name>
<dbReference type="Proteomes" id="UP001431776">
    <property type="component" value="Unassembled WGS sequence"/>
</dbReference>
<dbReference type="EC" id="2.4.-.-" evidence="1"/>
<dbReference type="PANTHER" id="PTHR12526">
    <property type="entry name" value="GLYCOSYLTRANSFERASE"/>
    <property type="match status" value="1"/>
</dbReference>
<comment type="caution">
    <text evidence="1">The sequence shown here is derived from an EMBL/GenBank/DDBJ whole genome shotgun (WGS) entry which is preliminary data.</text>
</comment>
<evidence type="ECO:0000313" key="1">
    <source>
        <dbReference type="EMBL" id="MDI6449615.1"/>
    </source>
</evidence>
<dbReference type="SUPFAM" id="SSF53756">
    <property type="entry name" value="UDP-Glycosyltransferase/glycogen phosphorylase"/>
    <property type="match status" value="1"/>
</dbReference>
<gene>
    <name evidence="1" type="ORF">QJ522_11220</name>
</gene>
<keyword evidence="1" id="KW-0328">Glycosyltransferase</keyword>
<dbReference type="Pfam" id="PF13692">
    <property type="entry name" value="Glyco_trans_1_4"/>
    <property type="match status" value="1"/>
</dbReference>
<reference evidence="1" key="1">
    <citation type="submission" date="2023-05" db="EMBL/GenBank/DDBJ databases">
        <title>Anaerotaeda fermentans gen. nov., sp. nov., a novel anaerobic planctomycete of the new family within the order Sedimentisphaerales isolated from Taman Peninsula, Russia.</title>
        <authorList>
            <person name="Khomyakova M.A."/>
            <person name="Merkel A.Y."/>
            <person name="Slobodkin A.I."/>
        </authorList>
    </citation>
    <scope>NUCLEOTIDE SEQUENCE</scope>
    <source>
        <strain evidence="1">M17dextr</strain>
    </source>
</reference>
<evidence type="ECO:0000313" key="2">
    <source>
        <dbReference type="Proteomes" id="UP001431776"/>
    </source>
</evidence>
<protein>
    <submittedName>
        <fullName evidence="1">Glycosyltransferase</fullName>
        <ecNumber evidence="1">2.4.-.-</ecNumber>
    </submittedName>
</protein>
<dbReference type="EMBL" id="JASCXX010000012">
    <property type="protein sequence ID" value="MDI6449615.1"/>
    <property type="molecule type" value="Genomic_DNA"/>
</dbReference>
<organism evidence="1 2">
    <name type="scientific">Anaerobaca lacustris</name>
    <dbReference type="NCBI Taxonomy" id="3044600"/>
    <lineage>
        <taxon>Bacteria</taxon>
        <taxon>Pseudomonadati</taxon>
        <taxon>Planctomycetota</taxon>
        <taxon>Phycisphaerae</taxon>
        <taxon>Sedimentisphaerales</taxon>
        <taxon>Anaerobacaceae</taxon>
        <taxon>Anaerobaca</taxon>
    </lineage>
</organism>
<accession>A0AAW6TYC4</accession>
<dbReference type="RefSeq" id="WP_349245024.1">
    <property type="nucleotide sequence ID" value="NZ_JASCXX010000012.1"/>
</dbReference>
<dbReference type="AlphaFoldDB" id="A0AAW6TYC4"/>
<keyword evidence="1" id="KW-0808">Transferase</keyword>
<proteinExistence type="predicted"/>
<dbReference type="Gene3D" id="3.40.50.2000">
    <property type="entry name" value="Glycogen Phosphorylase B"/>
    <property type="match status" value="2"/>
</dbReference>
<sequence>MTETGLSDTTGVRKALRPVLVASRREITDHAPFLWRLLVGLVDESIPTALICPPSCDAACVVPGPVEVFTYPTIDLPLMERMGLESLAAPLERFKPTLLHCLCQSRAALTRRLARRLNVPYVLAVNSLFGRRQRLNVSSARCAKIVVPAETIGSSIARAHSRFADRITRIPMPTFAEADPACFSDPSRLSSMVVAHPIDRASDFEPLLEAAKALLAEGREFVIAIMGSGRAEHRLRKALTEHGLSRVVTLVPVLDPWRSVLAAGDLFIHLRPAVTFSGFLLEAMGLGLAVVACKGGVDDLIIHQETALVYERNDAVTLQRAIARLLDDHDAARRLAASAQNHVRAHYSVGGHVAATLETYIEAQRQYRETAP</sequence>
<dbReference type="GO" id="GO:0016757">
    <property type="term" value="F:glycosyltransferase activity"/>
    <property type="evidence" value="ECO:0007669"/>
    <property type="project" value="UniProtKB-KW"/>
</dbReference>